<keyword evidence="2" id="KW-1185">Reference proteome</keyword>
<evidence type="ECO:0000313" key="1">
    <source>
        <dbReference type="EMBL" id="SSA34949.1"/>
    </source>
</evidence>
<protein>
    <submittedName>
        <fullName evidence="1">Uncharacterized protein</fullName>
    </submittedName>
</protein>
<gene>
    <name evidence="1" type="ORF">SAMN04489750_2281</name>
</gene>
<name>A0A2Y8ZXF0_9MICO</name>
<reference evidence="2" key="1">
    <citation type="submission" date="2016-10" db="EMBL/GenBank/DDBJ databases">
        <authorList>
            <person name="Varghese N."/>
            <person name="Submissions S."/>
        </authorList>
    </citation>
    <scope>NUCLEOTIDE SEQUENCE [LARGE SCALE GENOMIC DNA]</scope>
    <source>
        <strain evidence="2">DSM 22951</strain>
    </source>
</reference>
<evidence type="ECO:0000313" key="2">
    <source>
        <dbReference type="Proteomes" id="UP000250028"/>
    </source>
</evidence>
<dbReference type="RefSeq" id="WP_109685889.1">
    <property type="nucleotide sequence ID" value="NZ_QGDN01000001.1"/>
</dbReference>
<dbReference type="AlphaFoldDB" id="A0A2Y8ZXF0"/>
<sequence>MSAGYRLGTATGIVVRREPDLVVYLANLVSGQITVAPGVAGAVILSALDVDPQQPPDASVLETLVAAGLLIGPTR</sequence>
<organism evidence="1 2">
    <name type="scientific">Branchiibius hedensis</name>
    <dbReference type="NCBI Taxonomy" id="672460"/>
    <lineage>
        <taxon>Bacteria</taxon>
        <taxon>Bacillati</taxon>
        <taxon>Actinomycetota</taxon>
        <taxon>Actinomycetes</taxon>
        <taxon>Micrococcales</taxon>
        <taxon>Dermacoccaceae</taxon>
        <taxon>Branchiibius</taxon>
    </lineage>
</organism>
<accession>A0A2Y8ZXF0</accession>
<dbReference type="EMBL" id="UESZ01000001">
    <property type="protein sequence ID" value="SSA34949.1"/>
    <property type="molecule type" value="Genomic_DNA"/>
</dbReference>
<proteinExistence type="predicted"/>
<dbReference type="Proteomes" id="UP000250028">
    <property type="component" value="Unassembled WGS sequence"/>
</dbReference>